<keyword evidence="4" id="KW-1185">Reference proteome</keyword>
<dbReference type="Proteomes" id="UP001162734">
    <property type="component" value="Chromosome"/>
</dbReference>
<name>A0ABM7X603_9BACT</name>
<keyword evidence="2" id="KW-1133">Transmembrane helix</keyword>
<sequence>MAQRTEGVSGQLEGMDPADVMKAVQALREQLVEAAARLEEQLELERRMRENPFAVLGIAAGAGFILGGGLWPVLRPFARSLARAATSPANLMALAAAFGAMRASQSGQDEAEPTPPMAPH</sequence>
<keyword evidence="2" id="KW-0812">Transmembrane</keyword>
<evidence type="ECO:0000313" key="3">
    <source>
        <dbReference type="EMBL" id="BDG07241.1"/>
    </source>
</evidence>
<keyword evidence="1" id="KW-0175">Coiled coil</keyword>
<feature type="transmembrane region" description="Helical" evidence="2">
    <location>
        <begin position="53"/>
        <end position="74"/>
    </location>
</feature>
<keyword evidence="2" id="KW-0472">Membrane</keyword>
<evidence type="ECO:0000313" key="4">
    <source>
        <dbReference type="Proteomes" id="UP001162734"/>
    </source>
</evidence>
<evidence type="ECO:0000256" key="1">
    <source>
        <dbReference type="SAM" id="Coils"/>
    </source>
</evidence>
<proteinExistence type="predicted"/>
<accession>A0ABM7X603</accession>
<evidence type="ECO:0000256" key="2">
    <source>
        <dbReference type="SAM" id="Phobius"/>
    </source>
</evidence>
<feature type="coiled-coil region" evidence="1">
    <location>
        <begin position="21"/>
        <end position="48"/>
    </location>
</feature>
<evidence type="ECO:0008006" key="5">
    <source>
        <dbReference type="Google" id="ProtNLM"/>
    </source>
</evidence>
<reference evidence="4" key="1">
    <citation type="journal article" date="2022" name="Int. J. Syst. Evol. Microbiol.">
        <title>Anaeromyxobacter oryzae sp. nov., Anaeromyxobacter diazotrophicus sp. nov. and Anaeromyxobacter paludicola sp. nov., isolated from paddy soils.</title>
        <authorList>
            <person name="Itoh H."/>
            <person name="Xu Z."/>
            <person name="Mise K."/>
            <person name="Masuda Y."/>
            <person name="Ushijima N."/>
            <person name="Hayakawa C."/>
            <person name="Shiratori Y."/>
            <person name="Senoo K."/>
        </authorList>
    </citation>
    <scope>NUCLEOTIDE SEQUENCE [LARGE SCALE GENOMIC DNA]</scope>
    <source>
        <strain evidence="4">Red630</strain>
    </source>
</reference>
<organism evidence="3 4">
    <name type="scientific">Anaeromyxobacter paludicola</name>
    <dbReference type="NCBI Taxonomy" id="2918171"/>
    <lineage>
        <taxon>Bacteria</taxon>
        <taxon>Pseudomonadati</taxon>
        <taxon>Myxococcota</taxon>
        <taxon>Myxococcia</taxon>
        <taxon>Myxococcales</taxon>
        <taxon>Cystobacterineae</taxon>
        <taxon>Anaeromyxobacteraceae</taxon>
        <taxon>Anaeromyxobacter</taxon>
    </lineage>
</organism>
<protein>
    <recommendedName>
        <fullName evidence="5">DUF3618 domain-containing protein</fullName>
    </recommendedName>
</protein>
<dbReference type="EMBL" id="AP025592">
    <property type="protein sequence ID" value="BDG07241.1"/>
    <property type="molecule type" value="Genomic_DNA"/>
</dbReference>
<dbReference type="RefSeq" id="WP_248343842.1">
    <property type="nucleotide sequence ID" value="NZ_AP025592.1"/>
</dbReference>
<gene>
    <name evidence="3" type="ORF">AMPC_03540</name>
</gene>